<evidence type="ECO:0000313" key="3">
    <source>
        <dbReference type="Proteomes" id="UP000237822"/>
    </source>
</evidence>
<accession>A0A2T0UN21</accession>
<dbReference type="AlphaFoldDB" id="A0A2T0UN21"/>
<dbReference type="OrthoDB" id="58809at2"/>
<dbReference type="InterPro" id="IPR029052">
    <property type="entry name" value="Metallo-depent_PP-like"/>
</dbReference>
<reference evidence="2 3" key="1">
    <citation type="submission" date="2018-03" db="EMBL/GenBank/DDBJ databases">
        <title>Genomic Encyclopedia of Archaeal and Bacterial Type Strains, Phase II (KMG-II): from individual species to whole genera.</title>
        <authorList>
            <person name="Goeker M."/>
        </authorList>
    </citation>
    <scope>NUCLEOTIDE SEQUENCE [LARGE SCALE GENOMIC DNA]</scope>
    <source>
        <strain evidence="2 3">ATCC BAA-1496</strain>
    </source>
</reference>
<feature type="signal peptide" evidence="1">
    <location>
        <begin position="1"/>
        <end position="26"/>
    </location>
</feature>
<gene>
    <name evidence="2" type="ORF">BCF74_1105</name>
</gene>
<protein>
    <submittedName>
        <fullName evidence="2">Calcineurin-like phosphoesterase</fullName>
    </submittedName>
</protein>
<name>A0A2T0UN21_9MICO</name>
<proteinExistence type="predicted"/>
<dbReference type="EMBL" id="PVTI01000010">
    <property type="protein sequence ID" value="PRY59268.1"/>
    <property type="molecule type" value="Genomic_DNA"/>
</dbReference>
<sequence>MRTLRYAAAPALSLVLAAALVPSATAAGTTPDLPDTAHRNHFAVIGDVPYGADQVARFPGWVDEIDAADPEFTVHVGDIKSGSSVCSDSYITNIRDVLDTLSSPFIFTPGDNEWTDCHRVNNGAYNPLERLDFVRATFFPDPGRTLGEKTRKVEADTAAGYPENVQWREDRVSMAAVHVVGSNDGTQPWTGLGLTAPTPEQLAEQDARMESALRTVREAFADARRRQDRAVAIFLQADMFDPTYDVPLSNVSEFTPLVQLLIDESNAFDGETYLFNGDSHAYNEDQPLAEGSPWLDLYGVTGSSDLRRVTVDGSGNNTNWLDVTVNPVRSGLPVLTWERVPYTS</sequence>
<comment type="caution">
    <text evidence="2">The sequence shown here is derived from an EMBL/GenBank/DDBJ whole genome shotgun (WGS) entry which is preliminary data.</text>
</comment>
<evidence type="ECO:0000313" key="2">
    <source>
        <dbReference type="EMBL" id="PRY59268.1"/>
    </source>
</evidence>
<keyword evidence="3" id="KW-1185">Reference proteome</keyword>
<keyword evidence="1" id="KW-0732">Signal</keyword>
<dbReference type="Proteomes" id="UP000237822">
    <property type="component" value="Unassembled WGS sequence"/>
</dbReference>
<evidence type="ECO:0000256" key="1">
    <source>
        <dbReference type="SAM" id="SignalP"/>
    </source>
</evidence>
<feature type="chain" id="PRO_5015665461" evidence="1">
    <location>
        <begin position="27"/>
        <end position="344"/>
    </location>
</feature>
<dbReference type="SUPFAM" id="SSF56300">
    <property type="entry name" value="Metallo-dependent phosphatases"/>
    <property type="match status" value="1"/>
</dbReference>
<dbReference type="RefSeq" id="WP_106297327.1">
    <property type="nucleotide sequence ID" value="NZ_PVTI01000010.1"/>
</dbReference>
<organism evidence="2 3">
    <name type="scientific">Knoellia remsis</name>
    <dbReference type="NCBI Taxonomy" id="407159"/>
    <lineage>
        <taxon>Bacteria</taxon>
        <taxon>Bacillati</taxon>
        <taxon>Actinomycetota</taxon>
        <taxon>Actinomycetes</taxon>
        <taxon>Micrococcales</taxon>
        <taxon>Intrasporangiaceae</taxon>
        <taxon>Knoellia</taxon>
    </lineage>
</organism>